<keyword evidence="4" id="KW-0378">Hydrolase</keyword>
<evidence type="ECO:0000259" key="11">
    <source>
        <dbReference type="PROSITE" id="PS50055"/>
    </source>
</evidence>
<feature type="domain" description="Tyrosine specific protein phosphatases" evidence="12">
    <location>
        <begin position="1108"/>
        <end position="1182"/>
    </location>
</feature>
<dbReference type="SUPFAM" id="SSF57184">
    <property type="entry name" value="Growth factor receptor domain"/>
    <property type="match status" value="1"/>
</dbReference>
<dbReference type="Pfam" id="PF23144">
    <property type="entry name" value="Fn3_PTPRU"/>
    <property type="match status" value="1"/>
</dbReference>
<comment type="caution">
    <text evidence="14">The sequence shown here is derived from an EMBL/GenBank/DDBJ whole genome shotgun (WGS) entry which is preliminary data.</text>
</comment>
<dbReference type="PRINTS" id="PR00700">
    <property type="entry name" value="PRTYPHPHTASE"/>
</dbReference>
<dbReference type="InterPro" id="IPR036116">
    <property type="entry name" value="FN3_sf"/>
</dbReference>
<dbReference type="SMART" id="SM00261">
    <property type="entry name" value="FU"/>
    <property type="match status" value="1"/>
</dbReference>
<keyword evidence="5" id="KW-0904">Protein phosphatase</keyword>
<dbReference type="SUPFAM" id="SSF49265">
    <property type="entry name" value="Fibronectin type III"/>
    <property type="match status" value="3"/>
</dbReference>
<evidence type="ECO:0000256" key="6">
    <source>
        <dbReference type="ARBA" id="ARBA00022989"/>
    </source>
</evidence>
<feature type="transmembrane region" description="Helical" evidence="9">
    <location>
        <begin position="837"/>
        <end position="864"/>
    </location>
</feature>
<keyword evidence="6 9" id="KW-1133">Transmembrane helix</keyword>
<proteinExistence type="predicted"/>
<accession>A0AAN9B2S2</accession>
<evidence type="ECO:0008006" key="16">
    <source>
        <dbReference type="Google" id="ProtNLM"/>
    </source>
</evidence>
<dbReference type="InterPro" id="IPR000242">
    <property type="entry name" value="PTP_cat"/>
</dbReference>
<dbReference type="InterPro" id="IPR016130">
    <property type="entry name" value="Tyr_Pase_AS"/>
</dbReference>
<dbReference type="CDD" id="cd00047">
    <property type="entry name" value="PTPc"/>
    <property type="match status" value="1"/>
</dbReference>
<dbReference type="PROSITE" id="PS00383">
    <property type="entry name" value="TYR_PHOSPHATASE_1"/>
    <property type="match status" value="1"/>
</dbReference>
<dbReference type="InterPro" id="IPR050713">
    <property type="entry name" value="RTP_Phos/Ushers"/>
</dbReference>
<protein>
    <recommendedName>
        <fullName evidence="16">Protein-tyrosine-phosphatase</fullName>
    </recommendedName>
</protein>
<dbReference type="PROSITE" id="PS50853">
    <property type="entry name" value="FN3"/>
    <property type="match status" value="3"/>
</dbReference>
<dbReference type="Proteomes" id="UP001374579">
    <property type="component" value="Unassembled WGS sequence"/>
</dbReference>
<feature type="domain" description="Fibronectin type-III" evidence="13">
    <location>
        <begin position="491"/>
        <end position="592"/>
    </location>
</feature>
<dbReference type="PANTHER" id="PTHR46957:SF3">
    <property type="entry name" value="CYTOKINE RECEPTOR"/>
    <property type="match status" value="1"/>
</dbReference>
<dbReference type="GO" id="GO:0016020">
    <property type="term" value="C:membrane"/>
    <property type="evidence" value="ECO:0007669"/>
    <property type="project" value="UniProtKB-SubCell"/>
</dbReference>
<dbReference type="PANTHER" id="PTHR46957">
    <property type="entry name" value="CYTOKINE RECEPTOR"/>
    <property type="match status" value="1"/>
</dbReference>
<dbReference type="InterPro" id="IPR006212">
    <property type="entry name" value="Furin_repeat"/>
</dbReference>
<keyword evidence="2 9" id="KW-0812">Transmembrane</keyword>
<dbReference type="SMART" id="SM00194">
    <property type="entry name" value="PTPc"/>
    <property type="match status" value="2"/>
</dbReference>
<dbReference type="InterPro" id="IPR013783">
    <property type="entry name" value="Ig-like_fold"/>
</dbReference>
<keyword evidence="15" id="KW-1185">Reference proteome</keyword>
<dbReference type="InterPro" id="IPR003961">
    <property type="entry name" value="FN3_dom"/>
</dbReference>
<evidence type="ECO:0000259" key="12">
    <source>
        <dbReference type="PROSITE" id="PS50056"/>
    </source>
</evidence>
<evidence type="ECO:0000256" key="5">
    <source>
        <dbReference type="ARBA" id="ARBA00022912"/>
    </source>
</evidence>
<evidence type="ECO:0000256" key="1">
    <source>
        <dbReference type="ARBA" id="ARBA00004479"/>
    </source>
</evidence>
<dbReference type="EMBL" id="JBAMIC010000013">
    <property type="protein sequence ID" value="KAK7097551.1"/>
    <property type="molecule type" value="Genomic_DNA"/>
</dbReference>
<feature type="domain" description="Tyrosine-protein phosphatase" evidence="11">
    <location>
        <begin position="1188"/>
        <end position="1466"/>
    </location>
</feature>
<evidence type="ECO:0000313" key="14">
    <source>
        <dbReference type="EMBL" id="KAK7097551.1"/>
    </source>
</evidence>
<dbReference type="InterPro" id="IPR000387">
    <property type="entry name" value="Tyr_Pase_dom"/>
</dbReference>
<evidence type="ECO:0000256" key="9">
    <source>
        <dbReference type="SAM" id="Phobius"/>
    </source>
</evidence>
<feature type="signal peptide" evidence="10">
    <location>
        <begin position="1"/>
        <end position="29"/>
    </location>
</feature>
<evidence type="ECO:0000256" key="3">
    <source>
        <dbReference type="ARBA" id="ARBA00022729"/>
    </source>
</evidence>
<evidence type="ECO:0000256" key="2">
    <source>
        <dbReference type="ARBA" id="ARBA00022692"/>
    </source>
</evidence>
<dbReference type="GO" id="GO:0004725">
    <property type="term" value="F:protein tyrosine phosphatase activity"/>
    <property type="evidence" value="ECO:0007669"/>
    <property type="project" value="InterPro"/>
</dbReference>
<evidence type="ECO:0000259" key="13">
    <source>
        <dbReference type="PROSITE" id="PS50853"/>
    </source>
</evidence>
<feature type="domain" description="Fibronectin type-III" evidence="13">
    <location>
        <begin position="596"/>
        <end position="691"/>
    </location>
</feature>
<keyword evidence="7 9" id="KW-0472">Membrane</keyword>
<dbReference type="Gene3D" id="2.60.40.10">
    <property type="entry name" value="Immunoglobulins"/>
    <property type="match status" value="3"/>
</dbReference>
<dbReference type="InterPro" id="IPR009030">
    <property type="entry name" value="Growth_fac_rcpt_cys_sf"/>
</dbReference>
<dbReference type="Pfam" id="PF00041">
    <property type="entry name" value="fn3"/>
    <property type="match status" value="3"/>
</dbReference>
<dbReference type="SUPFAM" id="SSF52799">
    <property type="entry name" value="(Phosphotyrosine protein) phosphatases II"/>
    <property type="match status" value="2"/>
</dbReference>
<gene>
    <name evidence="14" type="ORF">V1264_004507</name>
</gene>
<dbReference type="PROSITE" id="PS50056">
    <property type="entry name" value="TYR_PHOSPHATASE_2"/>
    <property type="match status" value="2"/>
</dbReference>
<evidence type="ECO:0000256" key="4">
    <source>
        <dbReference type="ARBA" id="ARBA00022801"/>
    </source>
</evidence>
<keyword evidence="8" id="KW-0325">Glycoprotein</keyword>
<dbReference type="Gene3D" id="2.170.300.10">
    <property type="entry name" value="Tie2 ligand-binding domain superfamily"/>
    <property type="match status" value="1"/>
</dbReference>
<evidence type="ECO:0000256" key="8">
    <source>
        <dbReference type="ARBA" id="ARBA00023180"/>
    </source>
</evidence>
<evidence type="ECO:0000313" key="15">
    <source>
        <dbReference type="Proteomes" id="UP001374579"/>
    </source>
</evidence>
<feature type="chain" id="PRO_5043050541" description="Protein-tyrosine-phosphatase" evidence="10">
    <location>
        <begin position="30"/>
        <end position="1504"/>
    </location>
</feature>
<keyword evidence="3 10" id="KW-0732">Signal</keyword>
<name>A0AAN9B2S2_9CAEN</name>
<reference evidence="14 15" key="1">
    <citation type="submission" date="2024-02" db="EMBL/GenBank/DDBJ databases">
        <title>Chromosome-scale genome assembly of the rough periwinkle Littorina saxatilis.</title>
        <authorList>
            <person name="De Jode A."/>
            <person name="Faria R."/>
            <person name="Formenti G."/>
            <person name="Sims Y."/>
            <person name="Smith T.P."/>
            <person name="Tracey A."/>
            <person name="Wood J.M.D."/>
            <person name="Zagrodzka Z.B."/>
            <person name="Johannesson K."/>
            <person name="Butlin R.K."/>
            <person name="Leder E.H."/>
        </authorList>
    </citation>
    <scope>NUCLEOTIDE SEQUENCE [LARGE SCALE GENOMIC DNA]</scope>
    <source>
        <strain evidence="14">Snail1</strain>
        <tissue evidence="14">Muscle</tissue>
    </source>
</reference>
<evidence type="ECO:0000256" key="10">
    <source>
        <dbReference type="SAM" id="SignalP"/>
    </source>
</evidence>
<evidence type="ECO:0000256" key="7">
    <source>
        <dbReference type="ARBA" id="ARBA00023136"/>
    </source>
</evidence>
<dbReference type="SMART" id="SM00060">
    <property type="entry name" value="FN3"/>
    <property type="match status" value="5"/>
</dbReference>
<dbReference type="Pfam" id="PF00102">
    <property type="entry name" value="Y_phosphatase"/>
    <property type="match status" value="2"/>
</dbReference>
<dbReference type="PROSITE" id="PS50055">
    <property type="entry name" value="TYR_PHOSPHATASE_PTP"/>
    <property type="match status" value="2"/>
</dbReference>
<dbReference type="CDD" id="cd00063">
    <property type="entry name" value="FN3"/>
    <property type="match status" value="3"/>
</dbReference>
<dbReference type="SMART" id="SM00404">
    <property type="entry name" value="PTPc_motif"/>
    <property type="match status" value="2"/>
</dbReference>
<feature type="domain" description="Fibronectin type-III" evidence="13">
    <location>
        <begin position="396"/>
        <end position="490"/>
    </location>
</feature>
<organism evidence="14 15">
    <name type="scientific">Littorina saxatilis</name>
    <dbReference type="NCBI Taxonomy" id="31220"/>
    <lineage>
        <taxon>Eukaryota</taxon>
        <taxon>Metazoa</taxon>
        <taxon>Spiralia</taxon>
        <taxon>Lophotrochozoa</taxon>
        <taxon>Mollusca</taxon>
        <taxon>Gastropoda</taxon>
        <taxon>Caenogastropoda</taxon>
        <taxon>Littorinimorpha</taxon>
        <taxon>Littorinoidea</taxon>
        <taxon>Littorinidae</taxon>
        <taxon>Littorina</taxon>
    </lineage>
</organism>
<feature type="domain" description="Tyrosine specific protein phosphatases" evidence="12">
    <location>
        <begin position="1383"/>
        <end position="1457"/>
    </location>
</feature>
<dbReference type="InterPro" id="IPR057598">
    <property type="entry name" value="Fn3_PTPRU"/>
</dbReference>
<sequence length="1504" mass="168598">MKQTSGIMNRAILVHALLLLAVCVLPVSSQCNAACDACTAPGADRCINCSTGYSLVDGVCTACTPGQFGVNCNATCHCLDNNACNHVTGLCTGKCQKGYYKPPECQDVCPDQFYGLDCLEECHCLNNSVCDKVLGFCPGNKCHPDWTKFACSKRKPKLALPPNVTKALCNVITLAWPAWSAERDFGDISLPVYDYRVYTKLNRSDVWPTFPTCYNTHQPTTQIYSCNIPGLQRDEFYDFRVDVHYSDNGKPQGNDASPGFVTDPPIWVPCTTTTSLPRVTIPIIVGSEVFDTMSASNQPDGSLLVTWSLDPDIRRFSWDIILSYQRVGIGDCAPLLDIGEVIVPINQSLSSYSLTNLASWSRYNIRLNAQGLGAIASASGSENIIATSSEVPPIGKIINVRVSNFNSKNATIAWDPLLCPERGGLLLRYEVLLRPLDNNRASSLSQSSNVTSLLVTGLTPFTTYETKVRYVNSKGAGPYSDGVNFTTIEDIPAAVSISRLDPTMTTMTVNFQAPTQANGIITEYYIQYSENSTFIMPTSLTFNDLHPNGSVASTPVLRRLNPNTRYYVKVRARTVAGYGPYGNTQNARTAQLSPYPPSSLLQSYRNSTCIEVTWAPPDQTAINVTGYTIEIISQSGSLVERVGLSATATSYSRCILVPGTVYNVSVTSVNGSRTGEPITIQVSTEHAVPPSPPAVQLVNVTSTSAAVILRSVTLTQGPLSFYQLEVERLPQDGSTTRRKRLAEVPGYVTAQFSPGEVGSGLVFIIGDGGSYGGYDNMPLEPIQRYRVHYVVVSTLQGITKFSYSTLNPPFTTLPPVTTSTIPPTEETTVEVIEPDKWAPFIGVIAALVFVILLIIFLIIFIICWKRRQNAQRKAPPQPLDDFDEVKVPMYDPERYWNQTTELNEGRFIVAGRDCVPDEQLIPVNPKVPQPRASKVRFEKEFHSLPHIFEQATTLEAEQHQDRNRFPHILAYDHSRVELSIDSASRCHYINANFMSGYRSERCYIAAQSPYNDVTAVDFWRLIYQQKVKTVVMIANIVEDNIVKCTQFWPEKGKVSISNFYLELQEKMEYTNVTMYDVSVRAEDEQYGRVVRLFEFTSWPEHGVPFDPIPFLDMRQKVRQYHADDAGPILVHCGTGVARTGVFIAVDSLIEQYANEGQISVFSFVWRMREERPLMVRTLKQYVLIYECLFEEFQAGDTMIDAVSMKPKFHNWTQKNAKTGNTFMKDQYELLKRLTRELDAPSVVVTGSPRSETPSGLPSAAIFVDGYRRQNQFILTQTPQHNMAIMEFWRMVYERHVTTIAMLDNYKHEDSTRVEYWPHDVTMRQWGPLSVETTSAFQEENVTIRDLKMTDTQHPLAPAHRVRQFQFNGWDENTHTPVSKTMALDMLDLVLDFQQSTDHPNSPIVVHCEDGGTHSGLFVSLAILCERMCEEHQVDVYHAVKHVKRRRLRVIPDYDQYRFCYKALWDYINLRMPGGTFTDTLGQNKTDKTYGVASLSLASHQDSLY</sequence>
<comment type="subcellular location">
    <subcellularLocation>
        <location evidence="1">Membrane</location>
        <topology evidence="1">Single-pass type I membrane protein</topology>
    </subcellularLocation>
</comment>
<dbReference type="InterPro" id="IPR029021">
    <property type="entry name" value="Prot-tyrosine_phosphatase-like"/>
</dbReference>
<dbReference type="InterPro" id="IPR003595">
    <property type="entry name" value="Tyr_Pase_cat"/>
</dbReference>
<dbReference type="Gene3D" id="3.90.190.10">
    <property type="entry name" value="Protein tyrosine phosphatase superfamily"/>
    <property type="match status" value="2"/>
</dbReference>
<feature type="domain" description="Tyrosine-protein phosphatase" evidence="11">
    <location>
        <begin position="937"/>
        <end position="1191"/>
    </location>
</feature>